<proteinExistence type="predicted"/>
<reference evidence="1" key="1">
    <citation type="submission" date="2022-05" db="EMBL/GenBank/DDBJ databases">
        <title>Chromosome-level genome of Chaenocephalus aceratus.</title>
        <authorList>
            <person name="Park H."/>
        </authorList>
    </citation>
    <scope>NUCLEOTIDE SEQUENCE</scope>
    <source>
        <strain evidence="1">KU_202001</strain>
    </source>
</reference>
<organism evidence="1 2">
    <name type="scientific">Chaenocephalus aceratus</name>
    <name type="common">Blackfin icefish</name>
    <name type="synonym">Chaenichthys aceratus</name>
    <dbReference type="NCBI Taxonomy" id="36190"/>
    <lineage>
        <taxon>Eukaryota</taxon>
        <taxon>Metazoa</taxon>
        <taxon>Chordata</taxon>
        <taxon>Craniata</taxon>
        <taxon>Vertebrata</taxon>
        <taxon>Euteleostomi</taxon>
        <taxon>Actinopterygii</taxon>
        <taxon>Neopterygii</taxon>
        <taxon>Teleostei</taxon>
        <taxon>Neoteleostei</taxon>
        <taxon>Acanthomorphata</taxon>
        <taxon>Eupercaria</taxon>
        <taxon>Perciformes</taxon>
        <taxon>Notothenioidei</taxon>
        <taxon>Channichthyidae</taxon>
        <taxon>Chaenocephalus</taxon>
    </lineage>
</organism>
<keyword evidence="2" id="KW-1185">Reference proteome</keyword>
<sequence>MKFCPITTRSPVELDYGSGQGALCFVNPLFLQSRMLVVDGGMLKRSLKIRIFHRVVDPAVAPARPSTSTTSNCPKPNEM</sequence>
<evidence type="ECO:0000313" key="1">
    <source>
        <dbReference type="EMBL" id="KAI4814419.1"/>
    </source>
</evidence>
<protein>
    <submittedName>
        <fullName evidence="1">Uncharacterized protein</fullName>
    </submittedName>
</protein>
<comment type="caution">
    <text evidence="1">The sequence shown here is derived from an EMBL/GenBank/DDBJ whole genome shotgun (WGS) entry which is preliminary data.</text>
</comment>
<dbReference type="Proteomes" id="UP001057452">
    <property type="component" value="Chromosome 14"/>
</dbReference>
<accession>A0ACB9WMT2</accession>
<dbReference type="EMBL" id="CM043798">
    <property type="protein sequence ID" value="KAI4814419.1"/>
    <property type="molecule type" value="Genomic_DNA"/>
</dbReference>
<evidence type="ECO:0000313" key="2">
    <source>
        <dbReference type="Proteomes" id="UP001057452"/>
    </source>
</evidence>
<name>A0ACB9WMT2_CHAAC</name>
<gene>
    <name evidence="1" type="ORF">KUCAC02_003615</name>
</gene>